<organism evidence="1 2">
    <name type="scientific">Tychonema bourrellyi FEM_GT703</name>
    <dbReference type="NCBI Taxonomy" id="2040638"/>
    <lineage>
        <taxon>Bacteria</taxon>
        <taxon>Bacillati</taxon>
        <taxon>Cyanobacteriota</taxon>
        <taxon>Cyanophyceae</taxon>
        <taxon>Oscillatoriophycideae</taxon>
        <taxon>Oscillatoriales</taxon>
        <taxon>Microcoleaceae</taxon>
        <taxon>Tychonema</taxon>
    </lineage>
</organism>
<dbReference type="SUPFAM" id="SSF46689">
    <property type="entry name" value="Homeodomain-like"/>
    <property type="match status" value="1"/>
</dbReference>
<sequence length="99" mass="10860">MPTLTDIGTLIIRDPHLRGGIPIIAGTATSVQRIVVLYKQGNSAEEIAADLDHLTLAQVYAALTYYHANRAEIEADLVAEQAEYERLAALNKLKMQEKA</sequence>
<dbReference type="InterPro" id="IPR009057">
    <property type="entry name" value="Homeodomain-like_sf"/>
</dbReference>
<proteinExistence type="predicted"/>
<dbReference type="AlphaFoldDB" id="A0A2G4F4V9"/>
<dbReference type="RefSeq" id="WP_096829584.1">
    <property type="nucleotide sequence ID" value="NZ_NXIB02000011.1"/>
</dbReference>
<evidence type="ECO:0000313" key="1">
    <source>
        <dbReference type="EMBL" id="PHX56824.1"/>
    </source>
</evidence>
<evidence type="ECO:0000313" key="2">
    <source>
        <dbReference type="Proteomes" id="UP000226442"/>
    </source>
</evidence>
<dbReference type="Proteomes" id="UP000226442">
    <property type="component" value="Unassembled WGS sequence"/>
</dbReference>
<reference evidence="1" key="1">
    <citation type="submission" date="2017-10" db="EMBL/GenBank/DDBJ databases">
        <title>Draft genome sequence of the planktic cyanobacteria Tychonema bourrellyi isolated from alpine lentic freshwater.</title>
        <authorList>
            <person name="Tett A."/>
            <person name="Armanini F."/>
            <person name="Asnicar F."/>
            <person name="Boscaini A."/>
            <person name="Pasolli E."/>
            <person name="Zolfo M."/>
            <person name="Donati C."/>
            <person name="Salmaso N."/>
            <person name="Segata N."/>
        </authorList>
    </citation>
    <scope>NUCLEOTIDE SEQUENCE</scope>
    <source>
        <strain evidence="1">FEM_GT703</strain>
    </source>
</reference>
<dbReference type="OrthoDB" id="427790at2"/>
<keyword evidence="2" id="KW-1185">Reference proteome</keyword>
<dbReference type="EMBL" id="NXIB02000011">
    <property type="protein sequence ID" value="PHX56824.1"/>
    <property type="molecule type" value="Genomic_DNA"/>
</dbReference>
<name>A0A2G4F4V9_9CYAN</name>
<protein>
    <submittedName>
        <fullName evidence="1">DUF433 domain-containing protein</fullName>
    </submittedName>
</protein>
<accession>A0A2G4F4V9</accession>
<gene>
    <name evidence="1" type="ORF">CP500_003235</name>
</gene>
<dbReference type="Gene3D" id="1.10.10.10">
    <property type="entry name" value="Winged helix-like DNA-binding domain superfamily/Winged helix DNA-binding domain"/>
    <property type="match status" value="1"/>
</dbReference>
<dbReference type="PANTHER" id="PTHR34849:SF1">
    <property type="entry name" value="SLR0770 PROTEIN"/>
    <property type="match status" value="1"/>
</dbReference>
<dbReference type="PANTHER" id="PTHR34849">
    <property type="entry name" value="SSL5025 PROTEIN"/>
    <property type="match status" value="1"/>
</dbReference>
<dbReference type="InterPro" id="IPR007367">
    <property type="entry name" value="DUF433"/>
</dbReference>
<comment type="caution">
    <text evidence="1">The sequence shown here is derived from an EMBL/GenBank/DDBJ whole genome shotgun (WGS) entry which is preliminary data.</text>
</comment>
<dbReference type="InterPro" id="IPR036388">
    <property type="entry name" value="WH-like_DNA-bd_sf"/>
</dbReference>
<dbReference type="Pfam" id="PF04255">
    <property type="entry name" value="DUF433"/>
    <property type="match status" value="1"/>
</dbReference>